<gene>
    <name evidence="1" type="ORF">P5S46_22190</name>
</gene>
<evidence type="ECO:0000313" key="1">
    <source>
        <dbReference type="EMBL" id="WFG00207.1"/>
    </source>
</evidence>
<keyword evidence="1" id="KW-0614">Plasmid</keyword>
<evidence type="ECO:0000313" key="2">
    <source>
        <dbReference type="Proteomes" id="UP001218423"/>
    </source>
</evidence>
<name>A0AAJ6CQ30_AERCA</name>
<sequence length="237" mass="26765">MGTVHIDFATVRCYETSERKAKPTREVFWLDTQSATLVHDLASLESCVENFLQATHCESTTPAFVVRAFDECGNAIAAECRQKTAQAGDARYESIPATIANFWHSQQGKMFQRVFNAPAGMYKVEVIRAGVGYFTKQSNDKFFDAQGKVRLLTGSGKEHHAAIIKKSYGHIANGLFTQSIVGTRRSNITQNNFYHYTKPVSLWDPFYRLEHVPTANFIPLPLKECYPLNSDDRTQKK</sequence>
<dbReference type="AlphaFoldDB" id="A0AAJ6CQ30"/>
<protein>
    <submittedName>
        <fullName evidence="1">Uncharacterized protein</fullName>
    </submittedName>
</protein>
<dbReference type="RefSeq" id="WP_277857186.1">
    <property type="nucleotide sequence ID" value="NZ_CP120943.1"/>
</dbReference>
<accession>A0AAJ6CQ30</accession>
<proteinExistence type="predicted"/>
<geneLocation type="plasmid" evidence="1 2">
    <name>pAC1520</name>
</geneLocation>
<organism evidence="1 2">
    <name type="scientific">Aeromonas caviae</name>
    <name type="common">Aeromonas punctata</name>
    <dbReference type="NCBI Taxonomy" id="648"/>
    <lineage>
        <taxon>Bacteria</taxon>
        <taxon>Pseudomonadati</taxon>
        <taxon>Pseudomonadota</taxon>
        <taxon>Gammaproteobacteria</taxon>
        <taxon>Aeromonadales</taxon>
        <taxon>Aeromonadaceae</taxon>
        <taxon>Aeromonas</taxon>
    </lineage>
</organism>
<dbReference type="EMBL" id="CP120943">
    <property type="protein sequence ID" value="WFG00207.1"/>
    <property type="molecule type" value="Genomic_DNA"/>
</dbReference>
<reference evidence="1" key="1">
    <citation type="submission" date="2023-03" db="EMBL/GenBank/DDBJ databases">
        <title>Aeromonas caviae strain AC1520.</title>
        <authorList>
            <person name="Xie T."/>
            <person name="Zhang Q."/>
            <person name="Deng J."/>
            <person name="Li X."/>
        </authorList>
    </citation>
    <scope>NUCLEOTIDE SEQUENCE</scope>
    <source>
        <strain evidence="1">AC1520</strain>
        <plasmid evidence="1">pAC1520</plasmid>
    </source>
</reference>
<dbReference type="Proteomes" id="UP001218423">
    <property type="component" value="Plasmid pAC1520"/>
</dbReference>